<dbReference type="EMBL" id="JADGJW010000002">
    <property type="protein sequence ID" value="KAJ3228390.1"/>
    <property type="molecule type" value="Genomic_DNA"/>
</dbReference>
<evidence type="ECO:0000256" key="1">
    <source>
        <dbReference type="ARBA" id="ARBA00007472"/>
    </source>
</evidence>
<feature type="coiled-coil region" evidence="11">
    <location>
        <begin position="116"/>
        <end position="143"/>
    </location>
</feature>
<keyword evidence="6 11" id="KW-0175">Coiled coil</keyword>
<sequence length="336" mass="39684">MKLFYRNIYSLKDRILNNKILNKFNDSIKFNIPSKIPNLLFFSSNFNAENNNIMRDSSARVSPQLEASNSVAYLNNTLLPKLSEKINSVTGYDKLDKLKFSVQKRDQELFEAKKLFQIAKKNYEEVIEKRRKSQEQMTSLHQRKDSWTDSDLNLFTELYRKSINLEQEEINAKQDYQLKNDEFETAHVKYLNEVRERYIEEQLFSDKIRQLSTYWTWGLISIHLTIFIVLNLIIEPKKREKFKQDIVNLIDLSKKEELQLLRNNIIEEEKSFSQSIPQEEGVLVPEELTSVKNDEEVCSKPSWIYKIFPNEPQFIGGLVFGSFMTSTVAFIINRFS</sequence>
<evidence type="ECO:0000256" key="6">
    <source>
        <dbReference type="ARBA" id="ARBA00023054"/>
    </source>
</evidence>
<dbReference type="GO" id="GO:0005743">
    <property type="term" value="C:mitochondrial inner membrane"/>
    <property type="evidence" value="ECO:0007669"/>
    <property type="project" value="UniProtKB-SubCell"/>
</dbReference>
<feature type="transmembrane region" description="Helical" evidence="10">
    <location>
        <begin position="214"/>
        <end position="234"/>
    </location>
</feature>
<evidence type="ECO:0000256" key="10">
    <source>
        <dbReference type="RuleBase" id="RU364128"/>
    </source>
</evidence>
<gene>
    <name evidence="12" type="primary">SHE9</name>
    <name evidence="12" type="ORF">HK099_002895</name>
</gene>
<organism evidence="12 13">
    <name type="scientific">Clydaea vesicula</name>
    <dbReference type="NCBI Taxonomy" id="447962"/>
    <lineage>
        <taxon>Eukaryota</taxon>
        <taxon>Fungi</taxon>
        <taxon>Fungi incertae sedis</taxon>
        <taxon>Chytridiomycota</taxon>
        <taxon>Chytridiomycota incertae sedis</taxon>
        <taxon>Chytridiomycetes</taxon>
        <taxon>Lobulomycetales</taxon>
        <taxon>Lobulomycetaceae</taxon>
        <taxon>Clydaea</taxon>
    </lineage>
</organism>
<evidence type="ECO:0000256" key="3">
    <source>
        <dbReference type="ARBA" id="ARBA00022792"/>
    </source>
</evidence>
<evidence type="ECO:0000256" key="2">
    <source>
        <dbReference type="ARBA" id="ARBA00022692"/>
    </source>
</evidence>
<comment type="caution">
    <text evidence="12">The sequence shown here is derived from an EMBL/GenBank/DDBJ whole genome shotgun (WGS) entry which is preliminary data.</text>
</comment>
<evidence type="ECO:0000313" key="13">
    <source>
        <dbReference type="Proteomes" id="UP001211065"/>
    </source>
</evidence>
<evidence type="ECO:0000256" key="9">
    <source>
        <dbReference type="ARBA" id="ARBA00024807"/>
    </source>
</evidence>
<evidence type="ECO:0000256" key="8">
    <source>
        <dbReference type="ARBA" id="ARBA00023136"/>
    </source>
</evidence>
<evidence type="ECO:0000256" key="7">
    <source>
        <dbReference type="ARBA" id="ARBA00023128"/>
    </source>
</evidence>
<dbReference type="Pfam" id="PF05546">
    <property type="entry name" value="She9_MDM33"/>
    <property type="match status" value="1"/>
</dbReference>
<accession>A0AAD5UCB1</accession>
<comment type="function">
    <text evidence="9">Required for the maintenance of the structure of the mitochondrial inner membrane. Involved in mitochondrial morphology. Causes growth arrest when highly overexpressed.</text>
</comment>
<keyword evidence="8 10" id="KW-0472">Membrane</keyword>
<proteinExistence type="inferred from homology"/>
<evidence type="ECO:0000256" key="11">
    <source>
        <dbReference type="SAM" id="Coils"/>
    </source>
</evidence>
<comment type="subcellular location">
    <subcellularLocation>
        <location evidence="10">Mitochondrion inner membrane</location>
        <topology evidence="10">Multi-pass membrane protein</topology>
    </subcellularLocation>
</comment>
<comment type="similarity">
    <text evidence="1 10">Belongs to the SHE9 family.</text>
</comment>
<evidence type="ECO:0000256" key="5">
    <source>
        <dbReference type="ARBA" id="ARBA00022989"/>
    </source>
</evidence>
<evidence type="ECO:0000256" key="4">
    <source>
        <dbReference type="ARBA" id="ARBA00022946"/>
    </source>
</evidence>
<keyword evidence="13" id="KW-1185">Reference proteome</keyword>
<protein>
    <recommendedName>
        <fullName evidence="10">Sensitive to high expression protein 9, mitochondrial</fullName>
    </recommendedName>
</protein>
<dbReference type="Proteomes" id="UP001211065">
    <property type="component" value="Unassembled WGS sequence"/>
</dbReference>
<keyword evidence="3 10" id="KW-0999">Mitochondrion inner membrane</keyword>
<feature type="transmembrane region" description="Helical" evidence="10">
    <location>
        <begin position="314"/>
        <end position="332"/>
    </location>
</feature>
<dbReference type="AlphaFoldDB" id="A0AAD5UCB1"/>
<keyword evidence="4 10" id="KW-0809">Transit peptide</keyword>
<keyword evidence="7 10" id="KW-0496">Mitochondrion</keyword>
<keyword evidence="5 10" id="KW-1133">Transmembrane helix</keyword>
<name>A0AAD5UCB1_9FUNG</name>
<comment type="subunit">
    <text evidence="10">Homooligomer.</text>
</comment>
<dbReference type="PANTHER" id="PTHR31961">
    <property type="entry name" value="SENSITIVE TO HIGH EXPRESSION PROTEIN 9, MITOCHONDRIAL"/>
    <property type="match status" value="1"/>
</dbReference>
<reference evidence="12" key="1">
    <citation type="submission" date="2020-05" db="EMBL/GenBank/DDBJ databases">
        <title>Phylogenomic resolution of chytrid fungi.</title>
        <authorList>
            <person name="Stajich J.E."/>
            <person name="Amses K."/>
            <person name="Simmons R."/>
            <person name="Seto K."/>
            <person name="Myers J."/>
            <person name="Bonds A."/>
            <person name="Quandt C.A."/>
            <person name="Barry K."/>
            <person name="Liu P."/>
            <person name="Grigoriev I."/>
            <person name="Longcore J.E."/>
            <person name="James T.Y."/>
        </authorList>
    </citation>
    <scope>NUCLEOTIDE SEQUENCE</scope>
    <source>
        <strain evidence="12">JEL0476</strain>
    </source>
</reference>
<evidence type="ECO:0000313" key="12">
    <source>
        <dbReference type="EMBL" id="KAJ3228390.1"/>
    </source>
</evidence>
<dbReference type="InterPro" id="IPR008839">
    <property type="entry name" value="MDM33_fungi"/>
</dbReference>
<dbReference type="PANTHER" id="PTHR31961:SF3">
    <property type="entry name" value="SENSITIVE TO HIGH EXPRESSION PROTEIN 9, MITOCHONDRIAL"/>
    <property type="match status" value="1"/>
</dbReference>
<keyword evidence="2 10" id="KW-0812">Transmembrane</keyword>